<sequence>MNRFLSSIVAWLRAGYPEGIPPTDSFAVLALLARRLTNDEIRTVADELTRRGDLQIDNIDIGVAITQHTDELPSPDDIERVRVRLAAQGWPLDDARENGDRA</sequence>
<dbReference type="EMBL" id="LZKQ01000210">
    <property type="protein sequence ID" value="OBI80562.1"/>
    <property type="molecule type" value="Genomic_DNA"/>
</dbReference>
<protein>
    <recommendedName>
        <fullName evidence="3">DUF3349 domain-containing protein</fullName>
    </recommendedName>
</protein>
<dbReference type="Pfam" id="PF11829">
    <property type="entry name" value="DUF3349"/>
    <property type="match status" value="1"/>
</dbReference>
<proteinExistence type="predicted"/>
<dbReference type="AlphaFoldDB" id="A0A1A3C2L5"/>
<evidence type="ECO:0008006" key="3">
    <source>
        <dbReference type="Google" id="ProtNLM"/>
    </source>
</evidence>
<evidence type="ECO:0000313" key="2">
    <source>
        <dbReference type="Proteomes" id="UP000093795"/>
    </source>
</evidence>
<dbReference type="Gene3D" id="6.10.140.2080">
    <property type="match status" value="1"/>
</dbReference>
<dbReference type="Gene3D" id="1.10.10.2390">
    <property type="match status" value="1"/>
</dbReference>
<reference evidence="1 2" key="1">
    <citation type="submission" date="2016-06" db="EMBL/GenBank/DDBJ databases">
        <authorList>
            <person name="Kjaerup R.B."/>
            <person name="Dalgaard T.S."/>
            <person name="Juul-Madsen H.R."/>
        </authorList>
    </citation>
    <scope>NUCLEOTIDE SEQUENCE [LARGE SCALE GENOMIC DNA]</scope>
    <source>
        <strain evidence="1 2">1081914.2</strain>
    </source>
</reference>
<comment type="caution">
    <text evidence="1">The sequence shown here is derived from an EMBL/GenBank/DDBJ whole genome shotgun (WGS) entry which is preliminary data.</text>
</comment>
<accession>A0A1A3C2L5</accession>
<evidence type="ECO:0000313" key="1">
    <source>
        <dbReference type="EMBL" id="OBI80562.1"/>
    </source>
</evidence>
<dbReference type="eggNOG" id="ENOG5033260">
    <property type="taxonomic scope" value="Bacteria"/>
</dbReference>
<dbReference type="Proteomes" id="UP000093795">
    <property type="component" value="Unassembled WGS sequence"/>
</dbReference>
<dbReference type="OrthoDB" id="4350726at2"/>
<dbReference type="STRING" id="1790.A5645_20880"/>
<gene>
    <name evidence="1" type="ORF">A9X01_25135</name>
</gene>
<dbReference type="RefSeq" id="WP_065122057.1">
    <property type="nucleotide sequence ID" value="NZ_LZKQ01000210.1"/>
</dbReference>
<organism evidence="1 2">
    <name type="scientific">Mycobacterium asiaticum</name>
    <dbReference type="NCBI Taxonomy" id="1790"/>
    <lineage>
        <taxon>Bacteria</taxon>
        <taxon>Bacillati</taxon>
        <taxon>Actinomycetota</taxon>
        <taxon>Actinomycetes</taxon>
        <taxon>Mycobacteriales</taxon>
        <taxon>Mycobacteriaceae</taxon>
        <taxon>Mycobacterium</taxon>
    </lineage>
</organism>
<name>A0A1A3C2L5_MYCAS</name>
<dbReference type="InterPro" id="IPR021784">
    <property type="entry name" value="DUF3349"/>
</dbReference>